<dbReference type="Proteomes" id="UP001232973">
    <property type="component" value="Unassembled WGS sequence"/>
</dbReference>
<evidence type="ECO:0000256" key="1">
    <source>
        <dbReference type="ARBA" id="ARBA00022801"/>
    </source>
</evidence>
<dbReference type="InterPro" id="IPR041999">
    <property type="entry name" value="Sortase_D_1"/>
</dbReference>
<dbReference type="NCBIfam" id="TIGR01076">
    <property type="entry name" value="sortase_fam"/>
    <property type="match status" value="1"/>
</dbReference>
<protein>
    <submittedName>
        <fullName evidence="2">Sortase A</fullName>
        <ecNumber evidence="2">3.4.22.70</ecNumber>
    </submittedName>
</protein>
<dbReference type="EC" id="3.4.22.70" evidence="2"/>
<dbReference type="EMBL" id="JAUSTP010000041">
    <property type="protein sequence ID" value="MDQ0191401.1"/>
    <property type="molecule type" value="Genomic_DNA"/>
</dbReference>
<dbReference type="SUPFAM" id="SSF63817">
    <property type="entry name" value="Sortase"/>
    <property type="match status" value="1"/>
</dbReference>
<organism evidence="2 3">
    <name type="scientific">Alicyclobacillus cycloheptanicus</name>
    <dbReference type="NCBI Taxonomy" id="1457"/>
    <lineage>
        <taxon>Bacteria</taxon>
        <taxon>Bacillati</taxon>
        <taxon>Bacillota</taxon>
        <taxon>Bacilli</taxon>
        <taxon>Bacillales</taxon>
        <taxon>Alicyclobacillaceae</taxon>
        <taxon>Alicyclobacillus</taxon>
    </lineage>
</organism>
<dbReference type="InterPro" id="IPR023365">
    <property type="entry name" value="Sortase_dom-sf"/>
</dbReference>
<dbReference type="RefSeq" id="WP_274454998.1">
    <property type="nucleotide sequence ID" value="NZ_CP067097.1"/>
</dbReference>
<dbReference type="GO" id="GO:0016787">
    <property type="term" value="F:hydrolase activity"/>
    <property type="evidence" value="ECO:0007669"/>
    <property type="project" value="UniProtKB-KW"/>
</dbReference>
<dbReference type="Gene3D" id="2.40.260.10">
    <property type="entry name" value="Sortase"/>
    <property type="match status" value="1"/>
</dbReference>
<reference evidence="2 3" key="1">
    <citation type="submission" date="2023-07" db="EMBL/GenBank/DDBJ databases">
        <title>Genomic Encyclopedia of Type Strains, Phase IV (KMG-IV): sequencing the most valuable type-strain genomes for metagenomic binning, comparative biology and taxonomic classification.</title>
        <authorList>
            <person name="Goeker M."/>
        </authorList>
    </citation>
    <scope>NUCLEOTIDE SEQUENCE [LARGE SCALE GENOMIC DNA]</scope>
    <source>
        <strain evidence="2 3">DSM 4006</strain>
    </source>
</reference>
<name>A0ABT9XNX3_9BACL</name>
<gene>
    <name evidence="2" type="ORF">J2S03_003272</name>
</gene>
<comment type="caution">
    <text evidence="2">The sequence shown here is derived from an EMBL/GenBank/DDBJ whole genome shotgun (WGS) entry which is preliminary data.</text>
</comment>
<sequence>MATQPGGRRKWMMMAGLAACLAGVVTLARIPYFYLHSHIRGQQLLHQAQQAVAAGRQSSSSGSAAASAAKVPMTSVNLLKPAQPGEVLGTLSVPTLHLTAPMLQGTQDAQLNVGVGHLTTSVMPGQRGTAILAAHNATWFRHINNLRPGDQIVVTVPGSTYTFAVTDERVVHTGTPVYNSSTPTLVLEACYPLDALYLTPYRCLVFARLVSGGSASTTDSSSLAADSAGEYTAQIPTDLTQQGLTLATNSLPMGKLTYTGSPALTYTESNQPLSASSTLVALYLGWLHASAESSATDLSALDAAEDGAQMSVNPAYGVPLKSMQHESPFDVTLHVDGTTLTQATGQTTVKLGSRGAYRVTVVAHVDGDKLTLTRVSWTPA</sequence>
<accession>A0ABT9XNX3</accession>
<keyword evidence="3" id="KW-1185">Reference proteome</keyword>
<evidence type="ECO:0000313" key="2">
    <source>
        <dbReference type="EMBL" id="MDQ0191401.1"/>
    </source>
</evidence>
<dbReference type="CDD" id="cd05828">
    <property type="entry name" value="Sortase_D_1"/>
    <property type="match status" value="1"/>
</dbReference>
<evidence type="ECO:0000313" key="3">
    <source>
        <dbReference type="Proteomes" id="UP001232973"/>
    </source>
</evidence>
<proteinExistence type="predicted"/>
<dbReference type="Pfam" id="PF04203">
    <property type="entry name" value="Sortase"/>
    <property type="match status" value="1"/>
</dbReference>
<keyword evidence="1 2" id="KW-0378">Hydrolase</keyword>
<dbReference type="InterPro" id="IPR005754">
    <property type="entry name" value="Sortase"/>
</dbReference>